<dbReference type="InterPro" id="IPR024727">
    <property type="entry name" value="NAD_Glu_DH_N_ACT1"/>
</dbReference>
<dbReference type="Pfam" id="PF21074">
    <property type="entry name" value="GDH_C"/>
    <property type="match status" value="1"/>
</dbReference>
<dbReference type="InterPro" id="IPR028971">
    <property type="entry name" value="NAD-GDH_cat"/>
</dbReference>
<organism evidence="6 7">
    <name type="scientific">Candidatus Bodocaedibacter vickermanii</name>
    <dbReference type="NCBI Taxonomy" id="2741701"/>
    <lineage>
        <taxon>Bacteria</taxon>
        <taxon>Pseudomonadati</taxon>
        <taxon>Pseudomonadota</taxon>
        <taxon>Alphaproteobacteria</taxon>
        <taxon>Holosporales</taxon>
        <taxon>Candidatus Paracaedibacteraceae</taxon>
        <taxon>Candidatus Bodocaedibacter</taxon>
    </lineage>
</organism>
<dbReference type="EMBL" id="CP054719">
    <property type="protein sequence ID" value="QOL19574.1"/>
    <property type="molecule type" value="Genomic_DNA"/>
</dbReference>
<dbReference type="Pfam" id="PF21073">
    <property type="entry name" value="GDH_HM1"/>
    <property type="match status" value="1"/>
</dbReference>
<feature type="domain" description="NAD-glutamate dehydrogenase N-terminal ACT1" evidence="4">
    <location>
        <begin position="27"/>
        <end position="165"/>
    </location>
</feature>
<dbReference type="Pfam" id="PF21078">
    <property type="entry name" value="GDH_HM3"/>
    <property type="match status" value="1"/>
</dbReference>
<dbReference type="Gene3D" id="3.40.50.720">
    <property type="entry name" value="NAD(P)-binding Rossmann-like Domain"/>
    <property type="match status" value="1"/>
</dbReference>
<dbReference type="SUPFAM" id="SSF51735">
    <property type="entry name" value="NAD(P)-binding Rossmann-fold domains"/>
    <property type="match status" value="1"/>
</dbReference>
<dbReference type="Pfam" id="PF21077">
    <property type="entry name" value="GDH_ACT3"/>
    <property type="match status" value="1"/>
</dbReference>
<dbReference type="PANTHER" id="PTHR43403">
    <property type="entry name" value="NAD-SPECIFIC GLUTAMATE DEHYDROGENASE"/>
    <property type="match status" value="1"/>
</dbReference>
<dbReference type="InterPro" id="IPR048381">
    <property type="entry name" value="GDH_C"/>
</dbReference>
<accession>A0A7L9RSM4</accession>
<dbReference type="PIRSF" id="PIRSF036761">
    <property type="entry name" value="GDH_Mll4104"/>
    <property type="match status" value="1"/>
</dbReference>
<dbReference type="InterPro" id="IPR049058">
    <property type="entry name" value="NAD_Glu_DH_HM2"/>
</dbReference>
<evidence type="ECO:0000259" key="2">
    <source>
        <dbReference type="Pfam" id="PF05088"/>
    </source>
</evidence>
<dbReference type="GO" id="GO:0006538">
    <property type="term" value="P:L-glutamate catabolic process"/>
    <property type="evidence" value="ECO:0007669"/>
    <property type="project" value="InterPro"/>
</dbReference>
<keyword evidence="1 6" id="KW-0560">Oxidoreductase</keyword>
<evidence type="ECO:0000259" key="5">
    <source>
        <dbReference type="Pfam" id="PF21077"/>
    </source>
</evidence>
<dbReference type="InterPro" id="IPR007780">
    <property type="entry name" value="NAD_Glu_DH_bac"/>
</dbReference>
<evidence type="ECO:0000313" key="7">
    <source>
        <dbReference type="Proteomes" id="UP000594001"/>
    </source>
</evidence>
<dbReference type="EC" id="1.4.1.2" evidence="6"/>
<dbReference type="Proteomes" id="UP000594001">
    <property type="component" value="Chromosome"/>
</dbReference>
<dbReference type="InterPro" id="IPR049059">
    <property type="entry name" value="NAD_Glu_DH_HM1"/>
</dbReference>
<feature type="domain" description="NAD-glutamate dehydrogenase catalytic" evidence="2">
    <location>
        <begin position="690"/>
        <end position="1179"/>
    </location>
</feature>
<dbReference type="InterPro" id="IPR049064">
    <property type="entry name" value="NAD_Glu_DH_ACT3"/>
</dbReference>
<dbReference type="KEGG" id="pbal:CPBP_00337"/>
<dbReference type="GO" id="GO:0004069">
    <property type="term" value="F:L-aspartate:2-oxoglutarate aminotransferase activity"/>
    <property type="evidence" value="ECO:0007669"/>
    <property type="project" value="InterPro"/>
</dbReference>
<reference evidence="6 7" key="1">
    <citation type="submission" date="2020-06" db="EMBL/GenBank/DDBJ databases">
        <title>The endosymbiont of the kinetoplastid Bodo saltans is a Paracaedibacter-like alpha-proteobacterium possessing a putative toxin-antitoxin system.</title>
        <authorList>
            <person name="Midha S."/>
            <person name="Rigden D.J."/>
            <person name="Siozios S."/>
            <person name="Hurst G.D.D."/>
            <person name="Jackson A.P."/>
        </authorList>
    </citation>
    <scope>NUCLEOTIDE SEQUENCE [LARGE SCALE GENOMIC DNA]</scope>
    <source>
        <strain evidence="6">Lake Konstanz</strain>
    </source>
</reference>
<gene>
    <name evidence="6" type="primary">gdhB</name>
    <name evidence="6" type="ORF">CPBP_00337</name>
</gene>
<name>A0A7L9RSM4_9PROT</name>
<protein>
    <submittedName>
        <fullName evidence="6">NAD-specific glutamate dehydrogenase</fullName>
        <ecNumber evidence="6">1.4.1.2</ecNumber>
    </submittedName>
</protein>
<dbReference type="InterPro" id="IPR046346">
    <property type="entry name" value="Aminoacid_DH-like_N_sf"/>
</dbReference>
<dbReference type="InterPro" id="IPR036291">
    <property type="entry name" value="NAD(P)-bd_dom_sf"/>
</dbReference>
<feature type="domain" description="NAD-specific glutamate dehydrogenase C-terminal" evidence="3">
    <location>
        <begin position="1225"/>
        <end position="1549"/>
    </location>
</feature>
<evidence type="ECO:0000259" key="3">
    <source>
        <dbReference type="Pfam" id="PF21074"/>
    </source>
</evidence>
<dbReference type="GO" id="GO:0004352">
    <property type="term" value="F:glutamate dehydrogenase (NAD+) activity"/>
    <property type="evidence" value="ECO:0007669"/>
    <property type="project" value="UniProtKB-EC"/>
</dbReference>
<evidence type="ECO:0000313" key="6">
    <source>
        <dbReference type="EMBL" id="QOL19574.1"/>
    </source>
</evidence>
<sequence>MTSITKQSYLQKILKNISFQHKGFRQFAERYLQHLSTSALKRLKPSDIKILLNEGWLFLQSWTHAMPKVSIQNISSLEPSQERGTVIQLLLNNLPFVTDSISTEIRRQGYDVNFMLRGTFNVTRENGVLTDLQTSMNGQSNEMLLHIELRQQLDLASLEHLEKDLLSIALDIQLAIDDFASMTTVLSGVKSNLLAASKHDESAFLEWLSNDHFIFLGVVESTNGTLANPLGILKQADAYAGLLNELKTTASRSATSLWLHKPSFTSKIDRHEPLDIVRITLSNGKEVSFIGILTYAAKSISFDQIPYVSNKLHEIMGHIELQDESLDQKEITTAINHLPLAEVMNLSADDIANICKGILTHQSKYIVLVHHRFDPLLNQVSVLIYMHHEKLNDSTRSVINTVLETELSSSILHNEITYIDNDLVCMYALLKSSVDPKDIIATLPDKIASVTLSWSDRLRSALLDVCGLVEGEILYKNYATIFDVLYKAKYTPEAAAKDVIIIESLCKHDTHINLELYDQVTTENGHQFHLKFYKDATPFALFELFTLLDSLKLKLISEASFQVSTPSADKTYWIHDLIVQSSIPLDFDRISAPFKQLCQKILTDEIANDDLNSLAVTEALTYRQITLLKAFISYLKQIQFPFGGKYNRDILLRNSSLTATVIQVFETKFSPFVKDSERFDRIESLTAHFEHQLNALKSEDEDKLFRHLYNLVTYVLRTNYFVMDASGELKPFISFKIDSKNIIDIPLPAPMVEVFVYSKEFEAIHLRCGKIARGGIRWSDRGEDYRTEVLGLVKAQNTKNAVIVPMGSKGGFYIKKAAATQANAIECYKNMMRGLLDITDNLVNGHVIHPKNVIRYDENDPYLVVAADKGTASFSDIANGISAEYNFWLKDAFASGGSAGYDHKKMAITSRGAWESVKQHFKEALNIDPETHAITAVGVGDMSGDVFGNGLLRSKTIQLKAAFNHQHIFIDPTPDALLSFNERERLFNLPRSTWADYNTEDMSAGGMIIERSSKTVTLTSEAKALLGLTKESVRPSEIMQAILKADVDLMWLGGIGTYIKASTETDEAVSDRANDTLRVNGQDVRAKIIAEGANLGCTQRGRIEYASTRNGRINTDFIDNSGGVDCSDHEVNIKILLNQIVHTGNLTLEDRNTLLKQMTDTIGHAVTSENVLQNLTLSYAAHYSASCLNEYAALAQYLTIHAGLNAAIEFLPTPTEFNERQKLHQGLSRPELSVLLSYTKNYLKTELLKTSILDHDYFKSFLMGYFPSDLTIYANEMESHPLRREIIATKLASEIVDRLGIHFIHRLSHQTGKSISDILNAYMIIKDFFNLDSVWSDFDTALPHLTYDDRIDFMHSISETVYTACTWLLTYLTLRSDIHAESAGLNSVFKAIEKTNLLLSGSNECILPTNKDVHLKGHIYTLQKRLTALQLSTLGSNFNSEHLALFEETYNQLQSKINFDLLHQMLKTIPNTNFWSQLFVLGTQLALEHLHGHLTNRISISILAKQNTLDNIIKTHEVNIEWLSHMIQQTMMNTAYDPAAVTVILRHLESLINSIIKDLENRG</sequence>
<dbReference type="SUPFAM" id="SSF53223">
    <property type="entry name" value="Aminoacid dehydrogenase-like, N-terminal domain"/>
    <property type="match status" value="1"/>
</dbReference>
<feature type="domain" description="NAD-glutamate dehydrogenase ACT3" evidence="5">
    <location>
        <begin position="512"/>
        <end position="585"/>
    </location>
</feature>
<dbReference type="Pfam" id="PF05088">
    <property type="entry name" value="Bac_GDH_CD"/>
    <property type="match status" value="1"/>
</dbReference>
<keyword evidence="7" id="KW-1185">Reference proteome</keyword>
<dbReference type="RefSeq" id="WP_350332324.1">
    <property type="nucleotide sequence ID" value="NZ_CP054719.1"/>
</dbReference>
<proteinExistence type="predicted"/>
<evidence type="ECO:0000256" key="1">
    <source>
        <dbReference type="ARBA" id="ARBA00023002"/>
    </source>
</evidence>
<dbReference type="Pfam" id="PF21079">
    <property type="entry name" value="GDH_HM2"/>
    <property type="match status" value="1"/>
</dbReference>
<evidence type="ECO:0000259" key="4">
    <source>
        <dbReference type="Pfam" id="PF21075"/>
    </source>
</evidence>
<dbReference type="Pfam" id="PF21075">
    <property type="entry name" value="GDH_ACT1"/>
    <property type="match status" value="1"/>
</dbReference>
<dbReference type="InterPro" id="IPR049056">
    <property type="entry name" value="NAD_Glu_DH_HM3"/>
</dbReference>
<dbReference type="PANTHER" id="PTHR43403:SF1">
    <property type="entry name" value="NAD-SPECIFIC GLUTAMATE DEHYDROGENASE"/>
    <property type="match status" value="1"/>
</dbReference>